<evidence type="ECO:0000313" key="1">
    <source>
        <dbReference type="EnsemblMetazoa" id="PPA17210.1"/>
    </source>
</evidence>
<reference evidence="1" key="2">
    <citation type="submission" date="2022-06" db="UniProtKB">
        <authorList>
            <consortium name="EnsemblMetazoa"/>
        </authorList>
    </citation>
    <scope>IDENTIFICATION</scope>
    <source>
        <strain evidence="1">PS312</strain>
    </source>
</reference>
<name>A0A2A6CC84_PRIPA</name>
<sequence length="238" mass="26476">MVHSWRRLGNVASDAHTLPGAMQSWPSLCLIDWLMLVLLVATVFFRLGEGITCHAGNVSINHSNKQNSLPDTHCQTARDEVCVHTIFHDRTATAPPYLKFVAGCAPPPKVTADCKHCHRESIFDGRSHNETNAVLYEFSCCCREDDCSTLAYSTALGTSLNETDKQFFYKLSFTPPLAVPSNQPIGLRIGLFVVYTAFAIGIQVLAILYARRVKRRKAVIEDEKKAEKTNRSMCDTAI</sequence>
<accession>A0A2A6CC84</accession>
<accession>A0A8R1UF09</accession>
<protein>
    <submittedName>
        <fullName evidence="1">Uncharacterized protein</fullName>
    </submittedName>
</protein>
<organism evidence="1 2">
    <name type="scientific">Pristionchus pacificus</name>
    <name type="common">Parasitic nematode worm</name>
    <dbReference type="NCBI Taxonomy" id="54126"/>
    <lineage>
        <taxon>Eukaryota</taxon>
        <taxon>Metazoa</taxon>
        <taxon>Ecdysozoa</taxon>
        <taxon>Nematoda</taxon>
        <taxon>Chromadorea</taxon>
        <taxon>Rhabditida</taxon>
        <taxon>Rhabditina</taxon>
        <taxon>Diplogasteromorpha</taxon>
        <taxon>Diplogasteroidea</taxon>
        <taxon>Neodiplogasteridae</taxon>
        <taxon>Pristionchus</taxon>
    </lineage>
</organism>
<evidence type="ECO:0000313" key="2">
    <source>
        <dbReference type="Proteomes" id="UP000005239"/>
    </source>
</evidence>
<gene>
    <name evidence="1" type="primary">WBGene00106764</name>
</gene>
<dbReference type="AlphaFoldDB" id="A0A2A6CC84"/>
<keyword evidence="2" id="KW-1185">Reference proteome</keyword>
<dbReference type="Proteomes" id="UP000005239">
    <property type="component" value="Unassembled WGS sequence"/>
</dbReference>
<proteinExistence type="predicted"/>
<dbReference type="EnsemblMetazoa" id="PPA17210.1">
    <property type="protein sequence ID" value="PPA17210.1"/>
    <property type="gene ID" value="WBGene00106764"/>
</dbReference>
<reference evidence="2" key="1">
    <citation type="journal article" date="2008" name="Nat. Genet.">
        <title>The Pristionchus pacificus genome provides a unique perspective on nematode lifestyle and parasitism.</title>
        <authorList>
            <person name="Dieterich C."/>
            <person name="Clifton S.W."/>
            <person name="Schuster L.N."/>
            <person name="Chinwalla A."/>
            <person name="Delehaunty K."/>
            <person name="Dinkelacker I."/>
            <person name="Fulton L."/>
            <person name="Fulton R."/>
            <person name="Godfrey J."/>
            <person name="Minx P."/>
            <person name="Mitreva M."/>
            <person name="Roeseler W."/>
            <person name="Tian H."/>
            <person name="Witte H."/>
            <person name="Yang S.P."/>
            <person name="Wilson R.K."/>
            <person name="Sommer R.J."/>
        </authorList>
    </citation>
    <scope>NUCLEOTIDE SEQUENCE [LARGE SCALE GENOMIC DNA]</scope>
    <source>
        <strain evidence="2">PS312</strain>
    </source>
</reference>